<sequence>MEIIEATIPDIKYIDWLRAKESEALGFIPKVRYEMEIMGERGGDILLAKENDDLVGFAYITYGSLSAKIQQIVLQEDARRMERATGLVDEISRRAVIRGCAEIGCRCAEDLEANAFWNTLGFEKVADAMGKSVYSRGKAKLGRRGRHINIYRKLSGLYEARLT</sequence>
<dbReference type="InterPro" id="IPR000182">
    <property type="entry name" value="GNAT_dom"/>
</dbReference>
<dbReference type="EMBL" id="LAZR01005763">
    <property type="protein sequence ID" value="KKM97310.1"/>
    <property type="molecule type" value="Genomic_DNA"/>
</dbReference>
<dbReference type="InterPro" id="IPR016181">
    <property type="entry name" value="Acyl_CoA_acyltransferase"/>
</dbReference>
<protein>
    <recommendedName>
        <fullName evidence="1">N-acetyltransferase domain-containing protein</fullName>
    </recommendedName>
</protein>
<dbReference type="GO" id="GO:0016747">
    <property type="term" value="F:acyltransferase activity, transferring groups other than amino-acyl groups"/>
    <property type="evidence" value="ECO:0007669"/>
    <property type="project" value="InterPro"/>
</dbReference>
<dbReference type="Gene3D" id="3.40.630.30">
    <property type="match status" value="1"/>
</dbReference>
<gene>
    <name evidence="2" type="ORF">LCGC14_1169320</name>
</gene>
<accession>A0A0F9P8I7</accession>
<reference evidence="2" key="1">
    <citation type="journal article" date="2015" name="Nature">
        <title>Complex archaea that bridge the gap between prokaryotes and eukaryotes.</title>
        <authorList>
            <person name="Spang A."/>
            <person name="Saw J.H."/>
            <person name="Jorgensen S.L."/>
            <person name="Zaremba-Niedzwiedzka K."/>
            <person name="Martijn J."/>
            <person name="Lind A.E."/>
            <person name="van Eijk R."/>
            <person name="Schleper C."/>
            <person name="Guy L."/>
            <person name="Ettema T.J."/>
        </authorList>
    </citation>
    <scope>NUCLEOTIDE SEQUENCE</scope>
</reference>
<dbReference type="SUPFAM" id="SSF55729">
    <property type="entry name" value="Acyl-CoA N-acyltransferases (Nat)"/>
    <property type="match status" value="1"/>
</dbReference>
<comment type="caution">
    <text evidence="2">The sequence shown here is derived from an EMBL/GenBank/DDBJ whole genome shotgun (WGS) entry which is preliminary data.</text>
</comment>
<proteinExistence type="predicted"/>
<name>A0A0F9P8I7_9ZZZZ</name>
<organism evidence="2">
    <name type="scientific">marine sediment metagenome</name>
    <dbReference type="NCBI Taxonomy" id="412755"/>
    <lineage>
        <taxon>unclassified sequences</taxon>
        <taxon>metagenomes</taxon>
        <taxon>ecological metagenomes</taxon>
    </lineage>
</organism>
<evidence type="ECO:0000313" key="2">
    <source>
        <dbReference type="EMBL" id="KKM97310.1"/>
    </source>
</evidence>
<feature type="domain" description="N-acetyltransferase" evidence="1">
    <location>
        <begin position="6"/>
        <end position="155"/>
    </location>
</feature>
<evidence type="ECO:0000259" key="1">
    <source>
        <dbReference type="PROSITE" id="PS51186"/>
    </source>
</evidence>
<dbReference type="PROSITE" id="PS51186">
    <property type="entry name" value="GNAT"/>
    <property type="match status" value="1"/>
</dbReference>
<dbReference type="AlphaFoldDB" id="A0A0F9P8I7"/>
<dbReference type="Pfam" id="PF00583">
    <property type="entry name" value="Acetyltransf_1"/>
    <property type="match status" value="1"/>
</dbReference>